<reference evidence="1 2" key="1">
    <citation type="submission" date="2021-04" db="EMBL/GenBank/DDBJ databases">
        <title>Pseudomonas boanensis sp. nov., a bacterium isolated from river water used for household purposes in Boane District, Mozambique.</title>
        <authorList>
            <person name="Nicklasson M."/>
            <person name="Martin-Rodriguez A.J."/>
            <person name="Thorell K."/>
            <person name="Neves L."/>
            <person name="Mussagy A."/>
            <person name="Rydberg H.A."/>
            <person name="Hernroth B."/>
            <person name="Svensson-Stadler L."/>
            <person name="Sjoling A."/>
        </authorList>
    </citation>
    <scope>NUCLEOTIDE SEQUENCE [LARGE SCALE GENOMIC DNA]</scope>
    <source>
        <strain evidence="1 2">DB1</strain>
    </source>
</reference>
<evidence type="ECO:0000313" key="1">
    <source>
        <dbReference type="EMBL" id="MBT8766842.1"/>
    </source>
</evidence>
<evidence type="ECO:0000313" key="2">
    <source>
        <dbReference type="Proteomes" id="UP001519667"/>
    </source>
</evidence>
<name>A0ABS5XGM2_9GAMM</name>
<dbReference type="RefSeq" id="WP_215374397.1">
    <property type="nucleotide sequence ID" value="NZ_JAGTIS010000005.1"/>
</dbReference>
<dbReference type="EMBL" id="JAGTIS010000005">
    <property type="protein sequence ID" value="MBT8766842.1"/>
    <property type="molecule type" value="Genomic_DNA"/>
</dbReference>
<comment type="caution">
    <text evidence="1">The sequence shown here is derived from an EMBL/GenBank/DDBJ whole genome shotgun (WGS) entry which is preliminary data.</text>
</comment>
<gene>
    <name evidence="1" type="ORF">J7302_12025</name>
</gene>
<dbReference type="Pfam" id="PF16106">
    <property type="entry name" value="DUF4824"/>
    <property type="match status" value="1"/>
</dbReference>
<dbReference type="InterPro" id="IPR032249">
    <property type="entry name" value="DUF4824"/>
</dbReference>
<sequence length="265" mass="30296">MSILKPRHGLLAGLAIILLANAVALAGVWQNRTGEPESRLLLSGRELQRDHEWSRKENRGLTLRLDWRRPSKADGDDRYLRQPLDEAQLLALGFRAPDKGKPRPQRNNRRREALVVLELDGPAYLAELERESQRRERARRALAAEPGDKHLQDADRAAQQALEREKTQQSRLFAVDVGLDRQALRQRYPDRERYAIVPGTVQAWLHEGQLQGQLSQLRISTINVPYAWRHPLGERLASEKAQFLVQVSFGQSLEPWVSAAPDLER</sequence>
<accession>A0ABS5XGM2</accession>
<protein>
    <submittedName>
        <fullName evidence="1">DUF4824 family protein</fullName>
    </submittedName>
</protein>
<keyword evidence="2" id="KW-1185">Reference proteome</keyword>
<dbReference type="Proteomes" id="UP001519667">
    <property type="component" value="Unassembled WGS sequence"/>
</dbReference>
<proteinExistence type="predicted"/>
<organism evidence="1 2">
    <name type="scientific">Metapseudomonas boanensis</name>
    <dbReference type="NCBI Taxonomy" id="2822138"/>
    <lineage>
        <taxon>Bacteria</taxon>
        <taxon>Pseudomonadati</taxon>
        <taxon>Pseudomonadota</taxon>
        <taxon>Gammaproteobacteria</taxon>
        <taxon>Pseudomonadales</taxon>
        <taxon>Pseudomonadaceae</taxon>
        <taxon>Metapseudomonas</taxon>
    </lineage>
</organism>